<dbReference type="PATRIC" id="fig|673862.3.peg.671"/>
<keyword evidence="2" id="KW-0227">DNA damage</keyword>
<name>V6DGV9_9BACT</name>
<keyword evidence="1" id="KW-0963">Cytoplasm</keyword>
<dbReference type="InterPro" id="IPR047296">
    <property type="entry name" value="GIY-YIG_UvrC_Cho"/>
</dbReference>
<dbReference type="PANTHER" id="PTHR30562:SF1">
    <property type="entry name" value="UVRABC SYSTEM PROTEIN C"/>
    <property type="match status" value="1"/>
</dbReference>
<dbReference type="Proteomes" id="UP000018769">
    <property type="component" value="Chromosome I"/>
</dbReference>
<protein>
    <submittedName>
        <fullName evidence="8">Excinuclease ABC subunit C</fullName>
    </submittedName>
</protein>
<dbReference type="PROSITE" id="PS50165">
    <property type="entry name" value="UVRC"/>
    <property type="match status" value="1"/>
</dbReference>
<dbReference type="GO" id="GO:0009380">
    <property type="term" value="C:excinuclease repair complex"/>
    <property type="evidence" value="ECO:0007669"/>
    <property type="project" value="TreeGrafter"/>
</dbReference>
<evidence type="ECO:0000256" key="1">
    <source>
        <dbReference type="ARBA" id="ARBA00022490"/>
    </source>
</evidence>
<dbReference type="AlphaFoldDB" id="V6DGV9"/>
<evidence type="ECO:0000256" key="5">
    <source>
        <dbReference type="ARBA" id="ARBA00023204"/>
    </source>
</evidence>
<dbReference type="HOGENOM" id="CLU_014841_3_2_7"/>
<dbReference type="STRING" id="673862.BABL1_gene_231"/>
<dbReference type="GO" id="GO:0006289">
    <property type="term" value="P:nucleotide-excision repair"/>
    <property type="evidence" value="ECO:0007669"/>
    <property type="project" value="InterPro"/>
</dbReference>
<evidence type="ECO:0000256" key="4">
    <source>
        <dbReference type="ARBA" id="ARBA00022881"/>
    </source>
</evidence>
<evidence type="ECO:0000259" key="7">
    <source>
        <dbReference type="PROSITE" id="PS50165"/>
    </source>
</evidence>
<dbReference type="Gene3D" id="3.40.1440.10">
    <property type="entry name" value="GIY-YIG endonuclease"/>
    <property type="match status" value="1"/>
</dbReference>
<sequence length="438" mass="51188">MQLKDKVKIMEFSINQSIKNIPQVSGIYLFKDKNDKIIYIGKAKNLRKRISSYFKKREDNIKVQELIKEYNIIDHIITNTETEALLLEAQLIQKFKPKYNTLLKSGTPFKYLEIINDKLEGLPKLVLSNKQTKNSMSFGPFLFKGKIRSVYDYLTKTFKLSLCNKRIQNGCLDYHLGICAGNCKSEFDIDSYKIRMKLVKELLRDDLNSCHEILVSEIKKYNKDLEFEKSKHLNNYLKNLDFISQTLKAKFSEDKYKEQIIIKTTPKNQMDDNINAIKELRKILEIDKNPINIDCFDISHFQGSYIVGSCIRFTYGVPDKNNFRRFKIKSLTDQNDYAALQEIVQRRYKDLKNVPDLILIDGGKGQLNAVKDLINNVKFISLAKREETLFSDNLPLGLKLDLKKDYARLLISLRDYAHHFAVSYHKELRSKNFIKDLA</sequence>
<keyword evidence="5" id="KW-0234">DNA repair</keyword>
<dbReference type="eggNOG" id="COG0322">
    <property type="taxonomic scope" value="Bacteria"/>
</dbReference>
<dbReference type="Pfam" id="PF01541">
    <property type="entry name" value="GIY-YIG"/>
    <property type="match status" value="1"/>
</dbReference>
<organism evidence="8 9">
    <name type="scientific">Candidatus Babela massiliensis</name>
    <dbReference type="NCBI Taxonomy" id="673862"/>
    <lineage>
        <taxon>Bacteria</taxon>
        <taxon>Candidatus Babelota</taxon>
        <taxon>Candidatus Babeliae</taxon>
        <taxon>Candidatus Babeliales</taxon>
        <taxon>Candidatus Babeliaceae</taxon>
        <taxon>Candidatus Babela</taxon>
    </lineage>
</organism>
<dbReference type="GO" id="GO:0009381">
    <property type="term" value="F:excinuclease ABC activity"/>
    <property type="evidence" value="ECO:0007669"/>
    <property type="project" value="InterPro"/>
</dbReference>
<dbReference type="InterPro" id="IPR000305">
    <property type="entry name" value="GIY-YIG_endonuc"/>
</dbReference>
<reference evidence="8 9" key="1">
    <citation type="journal article" date="2015" name="Biol. Direct">
        <title>Babela massiliensis, a representative of a widespread bacterial phylum with unusual adaptations to parasitism in amoebae.</title>
        <authorList>
            <person name="Pagnier I."/>
            <person name="Yutin N."/>
            <person name="Croce O."/>
            <person name="Makarova K.S."/>
            <person name="Wolf Y.I."/>
            <person name="Benamar S."/>
            <person name="Raoult D."/>
            <person name="Koonin E.V."/>
            <person name="La Scola B."/>
        </authorList>
    </citation>
    <scope>NUCLEOTIDE SEQUENCE [LARGE SCALE GENOMIC DNA]</scope>
    <source>
        <strain evidence="9">BABL1</strain>
    </source>
</reference>
<keyword evidence="9" id="KW-1185">Reference proteome</keyword>
<evidence type="ECO:0000256" key="2">
    <source>
        <dbReference type="ARBA" id="ARBA00022763"/>
    </source>
</evidence>
<evidence type="ECO:0000313" key="8">
    <source>
        <dbReference type="EMBL" id="CDK30784.1"/>
    </source>
</evidence>
<evidence type="ECO:0000259" key="6">
    <source>
        <dbReference type="PROSITE" id="PS50164"/>
    </source>
</evidence>
<dbReference type="Pfam" id="PF08459">
    <property type="entry name" value="UvrC_RNaseH_dom"/>
    <property type="match status" value="1"/>
</dbReference>
<dbReference type="PANTHER" id="PTHR30562">
    <property type="entry name" value="UVRC/OXIDOREDUCTASE"/>
    <property type="match status" value="1"/>
</dbReference>
<feature type="domain" description="UvrC family homology region profile" evidence="7">
    <location>
        <begin position="250"/>
        <end position="374"/>
    </location>
</feature>
<evidence type="ECO:0000256" key="3">
    <source>
        <dbReference type="ARBA" id="ARBA00022769"/>
    </source>
</evidence>
<dbReference type="FunFam" id="3.40.1440.10:FF:000001">
    <property type="entry name" value="UvrABC system protein C"/>
    <property type="match status" value="1"/>
</dbReference>
<dbReference type="CDD" id="cd10434">
    <property type="entry name" value="GIY-YIG_UvrC_Cho"/>
    <property type="match status" value="1"/>
</dbReference>
<dbReference type="Gene3D" id="3.30.420.340">
    <property type="entry name" value="UvrC, RNAse H endonuclease domain"/>
    <property type="match status" value="1"/>
</dbReference>
<dbReference type="SUPFAM" id="SSF82771">
    <property type="entry name" value="GIY-YIG endonuclease"/>
    <property type="match status" value="1"/>
</dbReference>
<keyword evidence="3" id="KW-0228">DNA excision</keyword>
<dbReference type="InterPro" id="IPR038476">
    <property type="entry name" value="UvrC_RNase_H_dom_sf"/>
</dbReference>
<dbReference type="EMBL" id="HG793133">
    <property type="protein sequence ID" value="CDK30784.1"/>
    <property type="molecule type" value="Genomic_DNA"/>
</dbReference>
<dbReference type="PROSITE" id="PS50164">
    <property type="entry name" value="GIY_YIG"/>
    <property type="match status" value="1"/>
</dbReference>
<proteinExistence type="predicted"/>
<dbReference type="InterPro" id="IPR050066">
    <property type="entry name" value="UvrABC_protein_C"/>
</dbReference>
<dbReference type="KEGG" id="dpb:BABL1_gene_231"/>
<dbReference type="InterPro" id="IPR035901">
    <property type="entry name" value="GIY-YIG_endonuc_sf"/>
</dbReference>
<gene>
    <name evidence="8" type="primary">uvrC</name>
    <name evidence="8" type="ORF">BABL1_gene_231</name>
</gene>
<accession>V6DGV9</accession>
<keyword evidence="4" id="KW-0267">Excision nuclease</keyword>
<evidence type="ECO:0000313" key="9">
    <source>
        <dbReference type="Proteomes" id="UP000018769"/>
    </source>
</evidence>
<dbReference type="InterPro" id="IPR001162">
    <property type="entry name" value="UvrC_RNase_H_dom"/>
</dbReference>
<dbReference type="SMART" id="SM00465">
    <property type="entry name" value="GIYc"/>
    <property type="match status" value="1"/>
</dbReference>
<feature type="domain" description="GIY-YIG" evidence="6">
    <location>
        <begin position="23"/>
        <end position="101"/>
    </location>
</feature>